<dbReference type="GO" id="GO:0016020">
    <property type="term" value="C:membrane"/>
    <property type="evidence" value="ECO:0007669"/>
    <property type="project" value="UniProtKB-SubCell"/>
</dbReference>
<dbReference type="GO" id="GO:0006979">
    <property type="term" value="P:response to oxidative stress"/>
    <property type="evidence" value="ECO:0007669"/>
    <property type="project" value="TreeGrafter"/>
</dbReference>
<dbReference type="InterPro" id="IPR006571">
    <property type="entry name" value="TLDc_dom"/>
</dbReference>
<dbReference type="AlphaFoldDB" id="A0A069DUA6"/>
<evidence type="ECO:0000256" key="2">
    <source>
        <dbReference type="ARBA" id="ARBA00004371"/>
    </source>
</evidence>
<sequence length="431" mass="48879">MGNNSTKSDTLKSAVTELSKEKIHQIGLLFNTNNCEKTEITEDKLKGIWHKYLSKGLLTAILGVIFANKKIYVMFEDFIDFYWKACENTNESEAEIILELTKTIGNGCKRHEYLSSVVTEFLQSYFKICAINADSSYNHWIKFGSSTDDVSSLTNYLLQGLNDKEIDFETVDLWINGNPLFRIISHNVFKTLFNTVTLEDEVNLFPEFMLKSGYVSILRLSDVIFLRWNLGQKSTHKWRLLYCLDNDGQSWSTFLKAITAQGPTLIVIQDTNGYVFGAFASQSWNVNPNFYGNEDSFLFSLLPKMNTFESSGYNKNYQYINTGQSTLPNGLGMGGVHNYWGLFLNANFGSGLVSESCTTYKNYTRLAYDKEFKMDKLQVWGVGVPDPTSEELGERSTSVLDKDPAATAILELAGRTLHSTEIRKMKPVDEE</sequence>
<evidence type="ECO:0000256" key="7">
    <source>
        <dbReference type="ARBA" id="ARBA00039594"/>
    </source>
</evidence>
<reference evidence="11" key="1">
    <citation type="journal article" date="2015" name="J. Med. Entomol.">
        <title>A Deep Insight Into the Sialotranscriptome of the Chagas Disease Vector, Panstrongylus megistus (Hemiptera: Heteroptera).</title>
        <authorList>
            <person name="Ribeiro J.M."/>
            <person name="Schwarz A."/>
            <person name="Francischetti I.M."/>
        </authorList>
    </citation>
    <scope>NUCLEOTIDE SEQUENCE</scope>
    <source>
        <tissue evidence="11">Salivary glands</tissue>
    </source>
</reference>
<name>A0A069DUA6_9HEMI</name>
<dbReference type="Pfam" id="PF07534">
    <property type="entry name" value="TLD"/>
    <property type="match status" value="1"/>
</dbReference>
<evidence type="ECO:0000256" key="3">
    <source>
        <dbReference type="ARBA" id="ARBA00004496"/>
    </source>
</evidence>
<evidence type="ECO:0000256" key="5">
    <source>
        <dbReference type="ARBA" id="ARBA00023136"/>
    </source>
</evidence>
<comment type="subcellular location">
    <subcellularLocation>
        <location evidence="3">Cytoplasm</location>
    </subcellularLocation>
    <subcellularLocation>
        <location evidence="2">Lysosome</location>
    </subcellularLocation>
    <subcellularLocation>
        <location evidence="1">Membrane</location>
    </subcellularLocation>
</comment>
<dbReference type="GO" id="GO:0005634">
    <property type="term" value="C:nucleus"/>
    <property type="evidence" value="ECO:0007669"/>
    <property type="project" value="TreeGrafter"/>
</dbReference>
<keyword evidence="6" id="KW-0458">Lysosome</keyword>
<proteinExistence type="evidence at transcript level"/>
<evidence type="ECO:0000256" key="9">
    <source>
        <dbReference type="ARBA" id="ARBA00042134"/>
    </source>
</evidence>
<dbReference type="SMART" id="SM00584">
    <property type="entry name" value="TLDc"/>
    <property type="match status" value="1"/>
</dbReference>
<organism evidence="11">
    <name type="scientific">Panstrongylus megistus</name>
    <dbReference type="NCBI Taxonomy" id="65343"/>
    <lineage>
        <taxon>Eukaryota</taxon>
        <taxon>Metazoa</taxon>
        <taxon>Ecdysozoa</taxon>
        <taxon>Arthropoda</taxon>
        <taxon>Hexapoda</taxon>
        <taxon>Insecta</taxon>
        <taxon>Pterygota</taxon>
        <taxon>Neoptera</taxon>
        <taxon>Paraneoptera</taxon>
        <taxon>Hemiptera</taxon>
        <taxon>Heteroptera</taxon>
        <taxon>Panheteroptera</taxon>
        <taxon>Cimicomorpha</taxon>
        <taxon>Reduviidae</taxon>
        <taxon>Triatominae</taxon>
        <taxon>Panstrongylus</taxon>
    </lineage>
</organism>
<dbReference type="PROSITE" id="PS51886">
    <property type="entry name" value="TLDC"/>
    <property type="match status" value="1"/>
</dbReference>
<dbReference type="EMBL" id="GBGD01001543">
    <property type="protein sequence ID" value="JAC87346.1"/>
    <property type="molecule type" value="mRNA"/>
</dbReference>
<accession>A0A069DUA6</accession>
<dbReference type="PANTHER" id="PTHR23354:SF131">
    <property type="entry name" value="MTOR-ASSOCIATED PROTEIN MEAK7"/>
    <property type="match status" value="1"/>
</dbReference>
<keyword evidence="5" id="KW-0472">Membrane</keyword>
<dbReference type="PANTHER" id="PTHR23354">
    <property type="entry name" value="NUCLEOLAR PROTEIN 7/ESTROGEN RECEPTOR COACTIVATOR-RELATED"/>
    <property type="match status" value="1"/>
</dbReference>
<evidence type="ECO:0000256" key="4">
    <source>
        <dbReference type="ARBA" id="ARBA00022490"/>
    </source>
</evidence>
<dbReference type="GO" id="GO:0005764">
    <property type="term" value="C:lysosome"/>
    <property type="evidence" value="ECO:0007669"/>
    <property type="project" value="UniProtKB-SubCell"/>
</dbReference>
<keyword evidence="4" id="KW-0963">Cytoplasm</keyword>
<feature type="domain" description="TLDc" evidence="10">
    <location>
        <begin position="216"/>
        <end position="383"/>
    </location>
</feature>
<evidence type="ECO:0000259" key="10">
    <source>
        <dbReference type="PROSITE" id="PS51886"/>
    </source>
</evidence>
<evidence type="ECO:0000256" key="6">
    <source>
        <dbReference type="ARBA" id="ARBA00023228"/>
    </source>
</evidence>
<evidence type="ECO:0000256" key="8">
    <source>
        <dbReference type="ARBA" id="ARBA00041780"/>
    </source>
</evidence>
<evidence type="ECO:0000256" key="1">
    <source>
        <dbReference type="ARBA" id="ARBA00004370"/>
    </source>
</evidence>
<evidence type="ECO:0000313" key="11">
    <source>
        <dbReference type="EMBL" id="JAC87346.1"/>
    </source>
</evidence>
<protein>
    <recommendedName>
        <fullName evidence="7">MTOR-associated protein MEAK7</fullName>
    </recommendedName>
    <alternativeName>
        <fullName evidence="9">TBC/LysM-associated domain-containing protein 1</fullName>
    </alternativeName>
    <alternativeName>
        <fullName evidence="8">TLD domain-containing protein 1</fullName>
    </alternativeName>
</protein>